<keyword evidence="1" id="KW-0472">Membrane</keyword>
<organism evidence="2 3">
    <name type="scientific">Stieleria varia</name>
    <dbReference type="NCBI Taxonomy" id="2528005"/>
    <lineage>
        <taxon>Bacteria</taxon>
        <taxon>Pseudomonadati</taxon>
        <taxon>Planctomycetota</taxon>
        <taxon>Planctomycetia</taxon>
        <taxon>Pirellulales</taxon>
        <taxon>Pirellulaceae</taxon>
        <taxon>Stieleria</taxon>
    </lineage>
</organism>
<dbReference type="EMBL" id="SJPN01000006">
    <property type="protein sequence ID" value="TWT98374.1"/>
    <property type="molecule type" value="Genomic_DNA"/>
</dbReference>
<evidence type="ECO:0000313" key="3">
    <source>
        <dbReference type="Proteomes" id="UP000320176"/>
    </source>
</evidence>
<comment type="caution">
    <text evidence="2">The sequence shown here is derived from an EMBL/GenBank/DDBJ whole genome shotgun (WGS) entry which is preliminary data.</text>
</comment>
<dbReference type="Proteomes" id="UP000320176">
    <property type="component" value="Unassembled WGS sequence"/>
</dbReference>
<accession>A0A5C6AEH5</accession>
<dbReference type="AlphaFoldDB" id="A0A5C6AEH5"/>
<evidence type="ECO:0000256" key="1">
    <source>
        <dbReference type="SAM" id="Phobius"/>
    </source>
</evidence>
<proteinExistence type="predicted"/>
<gene>
    <name evidence="2" type="ORF">Pla52n_48860</name>
</gene>
<keyword evidence="1" id="KW-0812">Transmembrane</keyword>
<feature type="transmembrane region" description="Helical" evidence="1">
    <location>
        <begin position="64"/>
        <end position="84"/>
    </location>
</feature>
<protein>
    <submittedName>
        <fullName evidence="2">Uncharacterized protein</fullName>
    </submittedName>
</protein>
<evidence type="ECO:0000313" key="2">
    <source>
        <dbReference type="EMBL" id="TWT98374.1"/>
    </source>
</evidence>
<sequence>MIDVPPIEAISDGLYRVPIYCGASRKIRLTVLLPMSVLAWSMPLAVAVSILAARKPNSHDLLGLLLFFAVVACWNATFACFFYLRSYAEVDSGSRSLRTTTFLCGKRVRTRHFHMHDGDELGISSLGMQSSFQHTIYCYHGRRRWRFLRFDTNSAAPNQQLLHFAATIARHTNATFLGYNEPERLLVA</sequence>
<feature type="transmembrane region" description="Helical" evidence="1">
    <location>
        <begin position="31"/>
        <end position="52"/>
    </location>
</feature>
<keyword evidence="3" id="KW-1185">Reference proteome</keyword>
<reference evidence="2 3" key="1">
    <citation type="submission" date="2019-02" db="EMBL/GenBank/DDBJ databases">
        <title>Deep-cultivation of Planctomycetes and their phenomic and genomic characterization uncovers novel biology.</title>
        <authorList>
            <person name="Wiegand S."/>
            <person name="Jogler M."/>
            <person name="Boedeker C."/>
            <person name="Pinto D."/>
            <person name="Vollmers J."/>
            <person name="Rivas-Marin E."/>
            <person name="Kohn T."/>
            <person name="Peeters S.H."/>
            <person name="Heuer A."/>
            <person name="Rast P."/>
            <person name="Oberbeckmann S."/>
            <person name="Bunk B."/>
            <person name="Jeske O."/>
            <person name="Meyerdierks A."/>
            <person name="Storesund J.E."/>
            <person name="Kallscheuer N."/>
            <person name="Luecker S."/>
            <person name="Lage O.M."/>
            <person name="Pohl T."/>
            <person name="Merkel B.J."/>
            <person name="Hornburger P."/>
            <person name="Mueller R.-W."/>
            <person name="Bruemmer F."/>
            <person name="Labrenz M."/>
            <person name="Spormann A.M."/>
            <person name="Op Den Camp H."/>
            <person name="Overmann J."/>
            <person name="Amann R."/>
            <person name="Jetten M.S.M."/>
            <person name="Mascher T."/>
            <person name="Medema M.H."/>
            <person name="Devos D.P."/>
            <person name="Kaster A.-K."/>
            <person name="Ovreas L."/>
            <person name="Rohde M."/>
            <person name="Galperin M.Y."/>
            <person name="Jogler C."/>
        </authorList>
    </citation>
    <scope>NUCLEOTIDE SEQUENCE [LARGE SCALE GENOMIC DNA]</scope>
    <source>
        <strain evidence="2 3">Pla52n</strain>
    </source>
</reference>
<keyword evidence="1" id="KW-1133">Transmembrane helix</keyword>
<name>A0A5C6AEH5_9BACT</name>